<dbReference type="PANTHER" id="PTHR40465:SF1">
    <property type="entry name" value="DUF6534 DOMAIN-CONTAINING PROTEIN"/>
    <property type="match status" value="1"/>
</dbReference>
<dbReference type="PANTHER" id="PTHR40465">
    <property type="entry name" value="CHROMOSOME 1, WHOLE GENOME SHOTGUN SEQUENCE"/>
    <property type="match status" value="1"/>
</dbReference>
<dbReference type="AlphaFoldDB" id="A0A5D3ASZ0"/>
<evidence type="ECO:0000259" key="3">
    <source>
        <dbReference type="Pfam" id="PF20152"/>
    </source>
</evidence>
<proteinExistence type="predicted"/>
<feature type="transmembrane region" description="Helical" evidence="2">
    <location>
        <begin position="66"/>
        <end position="86"/>
    </location>
</feature>
<dbReference type="Proteomes" id="UP000322245">
    <property type="component" value="Unassembled WGS sequence"/>
</dbReference>
<feature type="transmembrane region" description="Helical" evidence="2">
    <location>
        <begin position="270"/>
        <end position="289"/>
    </location>
</feature>
<sequence>MPPLTPLQISQLEEYGQNHYGENKELAFVPMLLGFALTCSFFGLLVLQVLFWVWRTAKRDWWVIKVVVAHVFMSAAAYMALVFYWISQNFATGFGTYYRLYNFSPIADFFLITTIMQTPVSGFFSLRAFRLTRGNLYAAIIPNVLLFISFGSCIALRIVAPEYATQIVYSNHPVTFSLLLVWAGTAMIADLIVTITITYALLQSKLGFRGFVRTDKLIKKVIMYILPSSPHVMIGGLMQKCSISVEAQMIPTLSSLAFLITFATTPSTEISSIWLFTPLMYPIAFMAVLNSRKGLARQLAPRLGQVTDPSQLPTLHTSSSNLTYDHPGLEGVLPQLDRSPEESGRVQTGDVAALPACLKVAREGEEYVKEEKEGKEWKSEEGRRDEKAERDGEERSGMGQRLSRLRYDDIISATGSRTGTVSGEDSVGSVDVVLGGDIGRP</sequence>
<name>A0A5D3ASZ0_9TREE</name>
<protein>
    <recommendedName>
        <fullName evidence="3">DUF6534 domain-containing protein</fullName>
    </recommendedName>
</protein>
<gene>
    <name evidence="4" type="ORF">B9479_005575</name>
</gene>
<keyword evidence="2" id="KW-0472">Membrane</keyword>
<feature type="transmembrane region" description="Helical" evidence="2">
    <location>
        <begin position="136"/>
        <end position="159"/>
    </location>
</feature>
<evidence type="ECO:0000313" key="5">
    <source>
        <dbReference type="Proteomes" id="UP000322245"/>
    </source>
</evidence>
<comment type="caution">
    <text evidence="4">The sequence shown here is derived from an EMBL/GenBank/DDBJ whole genome shotgun (WGS) entry which is preliminary data.</text>
</comment>
<feature type="transmembrane region" description="Helical" evidence="2">
    <location>
        <begin position="28"/>
        <end position="54"/>
    </location>
</feature>
<reference evidence="4 5" key="1">
    <citation type="submission" date="2017-05" db="EMBL/GenBank/DDBJ databases">
        <title>The Genome Sequence of Tsuchiyaea wingfieldii DSM 27421.</title>
        <authorList>
            <person name="Cuomo C."/>
            <person name="Passer A."/>
            <person name="Billmyre B."/>
            <person name="Heitman J."/>
        </authorList>
    </citation>
    <scope>NUCLEOTIDE SEQUENCE [LARGE SCALE GENOMIC DNA]</scope>
    <source>
        <strain evidence="4 5">DSM 27421</strain>
    </source>
</reference>
<feature type="region of interest" description="Disordered" evidence="1">
    <location>
        <begin position="368"/>
        <end position="401"/>
    </location>
</feature>
<keyword evidence="2" id="KW-0812">Transmembrane</keyword>
<dbReference type="EMBL" id="NIDF01000077">
    <property type="protein sequence ID" value="TYJ53814.1"/>
    <property type="molecule type" value="Genomic_DNA"/>
</dbReference>
<evidence type="ECO:0000256" key="1">
    <source>
        <dbReference type="SAM" id="MobiDB-lite"/>
    </source>
</evidence>
<dbReference type="Pfam" id="PF20152">
    <property type="entry name" value="DUF6534"/>
    <property type="match status" value="1"/>
</dbReference>
<evidence type="ECO:0000256" key="2">
    <source>
        <dbReference type="SAM" id="Phobius"/>
    </source>
</evidence>
<feature type="transmembrane region" description="Helical" evidence="2">
    <location>
        <begin position="243"/>
        <end position="264"/>
    </location>
</feature>
<keyword evidence="2" id="KW-1133">Transmembrane helix</keyword>
<feature type="transmembrane region" description="Helical" evidence="2">
    <location>
        <begin position="179"/>
        <end position="202"/>
    </location>
</feature>
<feature type="compositionally biased region" description="Polar residues" evidence="1">
    <location>
        <begin position="307"/>
        <end position="323"/>
    </location>
</feature>
<feature type="domain" description="DUF6534" evidence="3">
    <location>
        <begin position="186"/>
        <end position="293"/>
    </location>
</feature>
<organism evidence="4 5">
    <name type="scientific">Cryptococcus floricola</name>
    <dbReference type="NCBI Taxonomy" id="2591691"/>
    <lineage>
        <taxon>Eukaryota</taxon>
        <taxon>Fungi</taxon>
        <taxon>Dikarya</taxon>
        <taxon>Basidiomycota</taxon>
        <taxon>Agaricomycotina</taxon>
        <taxon>Tremellomycetes</taxon>
        <taxon>Tremellales</taxon>
        <taxon>Cryptococcaceae</taxon>
        <taxon>Cryptococcus</taxon>
    </lineage>
</organism>
<dbReference type="InterPro" id="IPR045339">
    <property type="entry name" value="DUF6534"/>
</dbReference>
<feature type="transmembrane region" description="Helical" evidence="2">
    <location>
        <begin position="106"/>
        <end position="124"/>
    </location>
</feature>
<feature type="region of interest" description="Disordered" evidence="1">
    <location>
        <begin position="307"/>
        <end position="348"/>
    </location>
</feature>
<feature type="compositionally biased region" description="Basic and acidic residues" evidence="1">
    <location>
        <begin position="368"/>
        <end position="396"/>
    </location>
</feature>
<evidence type="ECO:0000313" key="4">
    <source>
        <dbReference type="EMBL" id="TYJ53814.1"/>
    </source>
</evidence>
<accession>A0A5D3ASZ0</accession>
<keyword evidence="5" id="KW-1185">Reference proteome</keyword>